<dbReference type="AlphaFoldDB" id="X1HLA1"/>
<feature type="non-terminal residue" evidence="1">
    <location>
        <position position="351"/>
    </location>
</feature>
<evidence type="ECO:0000313" key="1">
    <source>
        <dbReference type="EMBL" id="GAH46068.1"/>
    </source>
</evidence>
<comment type="caution">
    <text evidence="1">The sequence shown here is derived from an EMBL/GenBank/DDBJ whole genome shotgun (WGS) entry which is preliminary data.</text>
</comment>
<organism evidence="1">
    <name type="scientific">marine sediment metagenome</name>
    <dbReference type="NCBI Taxonomy" id="412755"/>
    <lineage>
        <taxon>unclassified sequences</taxon>
        <taxon>metagenomes</taxon>
        <taxon>ecological metagenomes</taxon>
    </lineage>
</organism>
<proteinExistence type="predicted"/>
<sequence>RQMPGGGIQDEDGELEVWSDLRVNYGLINTPGKSKSLSHSLSDFDEVANGNYQPGFFLRQFIEKLDNRKGNERFTLLENIFKKIMSNFVEGVKGETSDNGNAAPLTSDGDDDYISIGSGYRSPEGQKIPLLVEKRFSFAKSLSWSWKSGSIFNPTVFQHKMDPGGTDPIELLYGFQACDGASDTVQYDIAFSVEFDPAVYLITKFVPTDGCVYYYFDQESYSGETKVTFSADILEGSGEDVPSLSLTFDRIDSNLARSGRWLMFDLDIINGDLLGGGFHYKASHKHSVAIEVNAFGFEEKVKMDGIPTSIDFGWDVDLNFAVAGPNMVDVVFGGGVELNMNSNIDGLTIYY</sequence>
<feature type="non-terminal residue" evidence="1">
    <location>
        <position position="1"/>
    </location>
</feature>
<gene>
    <name evidence="1" type="ORF">S03H2_17300</name>
</gene>
<reference evidence="1" key="1">
    <citation type="journal article" date="2014" name="Front. Microbiol.">
        <title>High frequency of phylogenetically diverse reductive dehalogenase-homologous genes in deep subseafloor sedimentary metagenomes.</title>
        <authorList>
            <person name="Kawai M."/>
            <person name="Futagami T."/>
            <person name="Toyoda A."/>
            <person name="Takaki Y."/>
            <person name="Nishi S."/>
            <person name="Hori S."/>
            <person name="Arai W."/>
            <person name="Tsubouchi T."/>
            <person name="Morono Y."/>
            <person name="Uchiyama I."/>
            <person name="Ito T."/>
            <person name="Fujiyama A."/>
            <person name="Inagaki F."/>
            <person name="Takami H."/>
        </authorList>
    </citation>
    <scope>NUCLEOTIDE SEQUENCE</scope>
    <source>
        <strain evidence="1">Expedition CK06-06</strain>
    </source>
</reference>
<protein>
    <submittedName>
        <fullName evidence="1">Uncharacterized protein</fullName>
    </submittedName>
</protein>
<name>X1HLA1_9ZZZZ</name>
<accession>X1HLA1</accession>
<dbReference type="EMBL" id="BARU01008911">
    <property type="protein sequence ID" value="GAH46068.1"/>
    <property type="molecule type" value="Genomic_DNA"/>
</dbReference>